<evidence type="ECO:0000256" key="2">
    <source>
        <dbReference type="ARBA" id="ARBA00022741"/>
    </source>
</evidence>
<dbReference type="InterPro" id="IPR020568">
    <property type="entry name" value="Ribosomal_Su5_D2-typ_SF"/>
</dbReference>
<dbReference type="InterPro" id="IPR014721">
    <property type="entry name" value="Ribsml_uS5_D2-typ_fold_subgr"/>
</dbReference>
<dbReference type="SUPFAM" id="SSF54211">
    <property type="entry name" value="Ribosomal protein S5 domain 2-like"/>
    <property type="match status" value="1"/>
</dbReference>
<dbReference type="InterPro" id="IPR006204">
    <property type="entry name" value="GHMP_kinase_N_dom"/>
</dbReference>
<evidence type="ECO:0000256" key="3">
    <source>
        <dbReference type="ARBA" id="ARBA00022777"/>
    </source>
</evidence>
<organism evidence="6 7">
    <name type="scientific">Enterococcus avium</name>
    <name type="common">Streptococcus avium</name>
    <dbReference type="NCBI Taxonomy" id="33945"/>
    <lineage>
        <taxon>Bacteria</taxon>
        <taxon>Bacillati</taxon>
        <taxon>Bacillota</taxon>
        <taxon>Bacilli</taxon>
        <taxon>Lactobacillales</taxon>
        <taxon>Enterococcaceae</taxon>
        <taxon>Enterococcus</taxon>
    </lineage>
</organism>
<gene>
    <name evidence="6" type="ORF">EK398_12705</name>
</gene>
<sequence>MRVTASCTGSCGELIQGWLGNSQKLVSYGIDRFSKVTLQTGIASKGAKPKVEKAINKTLDHLRIPTAKREKLSFVINSELPIAKGMASSTADIAAACQATTAYYGRKITRDEIIDICLAIERTDSILFPTLTLFEQKNGSVRESSGWAPHFYVVVLEPEETLETEAFHSQVNERLIFQQRALFTEVYQCYVGAVKEKSLQMLGEAATHSAILNQEILAKPYFSELMKLRQHHQWLGVNVAHSGSVVGIMIEKPEDIPAVLETIKKSNVSRWYSKVSVHQSCYRGVELIEARKMNEEANDRGCFQRLRKDNDNAWLNETFAKSRVSSSTL</sequence>
<dbReference type="Proteomes" id="UP000288388">
    <property type="component" value="Unassembled WGS sequence"/>
</dbReference>
<proteinExistence type="predicted"/>
<dbReference type="AlphaFoldDB" id="A0A437UPU8"/>
<dbReference type="Gene3D" id="3.30.230.10">
    <property type="match status" value="1"/>
</dbReference>
<comment type="caution">
    <text evidence="6">The sequence shown here is derived from an EMBL/GenBank/DDBJ whole genome shotgun (WGS) entry which is preliminary data.</text>
</comment>
<protein>
    <recommendedName>
        <fullName evidence="5">GHMP kinase N-terminal domain-containing protein</fullName>
    </recommendedName>
</protein>
<evidence type="ECO:0000256" key="1">
    <source>
        <dbReference type="ARBA" id="ARBA00022679"/>
    </source>
</evidence>
<keyword evidence="4" id="KW-0067">ATP-binding</keyword>
<accession>A0A437UPU8</accession>
<dbReference type="EMBL" id="RYZS01000001">
    <property type="protein sequence ID" value="RVU95632.1"/>
    <property type="molecule type" value="Genomic_DNA"/>
</dbReference>
<dbReference type="PANTHER" id="PTHR43527:SF1">
    <property type="entry name" value="L-THREONINE KINASE"/>
    <property type="match status" value="1"/>
</dbReference>
<keyword evidence="2" id="KW-0547">Nucleotide-binding</keyword>
<evidence type="ECO:0000259" key="5">
    <source>
        <dbReference type="Pfam" id="PF00288"/>
    </source>
</evidence>
<evidence type="ECO:0000313" key="7">
    <source>
        <dbReference type="Proteomes" id="UP000288388"/>
    </source>
</evidence>
<dbReference type="GO" id="GO:0005524">
    <property type="term" value="F:ATP binding"/>
    <property type="evidence" value="ECO:0007669"/>
    <property type="project" value="UniProtKB-KW"/>
</dbReference>
<evidence type="ECO:0000256" key="4">
    <source>
        <dbReference type="ARBA" id="ARBA00022840"/>
    </source>
</evidence>
<evidence type="ECO:0000313" key="6">
    <source>
        <dbReference type="EMBL" id="RVU95632.1"/>
    </source>
</evidence>
<keyword evidence="1" id="KW-0808">Transferase</keyword>
<keyword evidence="3" id="KW-0418">Kinase</keyword>
<feature type="domain" description="GHMP kinase N-terminal" evidence="5">
    <location>
        <begin position="52"/>
        <end position="122"/>
    </location>
</feature>
<name>A0A437UPU8_ENTAV</name>
<dbReference type="PANTHER" id="PTHR43527">
    <property type="entry name" value="4-DIPHOSPHOCYTIDYL-2-C-METHYL-D-ERYTHRITOL KINASE, CHLOROPLASTIC"/>
    <property type="match status" value="1"/>
</dbReference>
<dbReference type="Pfam" id="PF00288">
    <property type="entry name" value="GHMP_kinases_N"/>
    <property type="match status" value="1"/>
</dbReference>
<reference evidence="6 7" key="1">
    <citation type="submission" date="2018-12" db="EMBL/GenBank/DDBJ databases">
        <title>A novel vanA-carrying plasmid in a clinical isolate of Enterococcus avium.</title>
        <authorList>
            <person name="Bernasconi O.J."/>
            <person name="Luzzaro F."/>
            <person name="Endimiani A."/>
        </authorList>
    </citation>
    <scope>NUCLEOTIDE SEQUENCE [LARGE SCALE GENOMIC DNA]</scope>
    <source>
        <strain evidence="6 7">LC0559/18</strain>
    </source>
</reference>
<dbReference type="RefSeq" id="WP_127979273.1">
    <property type="nucleotide sequence ID" value="NZ_JARPWG010000022.1"/>
</dbReference>
<dbReference type="GO" id="GO:0016301">
    <property type="term" value="F:kinase activity"/>
    <property type="evidence" value="ECO:0007669"/>
    <property type="project" value="UniProtKB-KW"/>
</dbReference>